<dbReference type="CDD" id="cd23024">
    <property type="entry name" value="zf-HIT_ZNHIT2-3"/>
    <property type="match status" value="1"/>
</dbReference>
<dbReference type="SUPFAM" id="SSF54236">
    <property type="entry name" value="Ubiquitin-like"/>
    <property type="match status" value="1"/>
</dbReference>
<keyword evidence="4 11" id="KW-0812">Transmembrane</keyword>
<reference evidence="14" key="1">
    <citation type="journal article" date="2023" name="Nat. Commun.">
        <title>Diploid and tetraploid genomes of Acorus and the evolution of monocots.</title>
        <authorList>
            <person name="Ma L."/>
            <person name="Liu K.W."/>
            <person name="Li Z."/>
            <person name="Hsiao Y.Y."/>
            <person name="Qi Y."/>
            <person name="Fu T."/>
            <person name="Tang G.D."/>
            <person name="Zhang D."/>
            <person name="Sun W.H."/>
            <person name="Liu D.K."/>
            <person name="Li Y."/>
            <person name="Chen G.Z."/>
            <person name="Liu X.D."/>
            <person name="Liao X.Y."/>
            <person name="Jiang Y.T."/>
            <person name="Yu X."/>
            <person name="Hao Y."/>
            <person name="Huang J."/>
            <person name="Zhao X.W."/>
            <person name="Ke S."/>
            <person name="Chen Y.Y."/>
            <person name="Wu W.L."/>
            <person name="Hsu J.L."/>
            <person name="Lin Y.F."/>
            <person name="Huang M.D."/>
            <person name="Li C.Y."/>
            <person name="Huang L."/>
            <person name="Wang Z.W."/>
            <person name="Zhao X."/>
            <person name="Zhong W.Y."/>
            <person name="Peng D.H."/>
            <person name="Ahmad S."/>
            <person name="Lan S."/>
            <person name="Zhang J.S."/>
            <person name="Tsai W.C."/>
            <person name="Van de Peer Y."/>
            <person name="Liu Z.J."/>
        </authorList>
    </citation>
    <scope>NUCLEOTIDE SEQUENCE</scope>
    <source>
        <strain evidence="14">CP</strain>
    </source>
</reference>
<dbReference type="GO" id="GO:0034220">
    <property type="term" value="P:monoatomic ion transmembrane transport"/>
    <property type="evidence" value="ECO:0007669"/>
    <property type="project" value="UniProtKB-KW"/>
</dbReference>
<organism evidence="14 15">
    <name type="scientific">Acorus calamus</name>
    <name type="common">Sweet flag</name>
    <dbReference type="NCBI Taxonomy" id="4465"/>
    <lineage>
        <taxon>Eukaryota</taxon>
        <taxon>Viridiplantae</taxon>
        <taxon>Streptophyta</taxon>
        <taxon>Embryophyta</taxon>
        <taxon>Tracheophyta</taxon>
        <taxon>Spermatophyta</taxon>
        <taxon>Magnoliopsida</taxon>
        <taxon>Liliopsida</taxon>
        <taxon>Acoraceae</taxon>
        <taxon>Acorus</taxon>
    </lineage>
</organism>
<evidence type="ECO:0000313" key="14">
    <source>
        <dbReference type="EMBL" id="KAK1306442.1"/>
    </source>
</evidence>
<dbReference type="InterPro" id="IPR029071">
    <property type="entry name" value="Ubiquitin-like_domsf"/>
</dbReference>
<evidence type="ECO:0000256" key="10">
    <source>
        <dbReference type="SAM" id="MobiDB-lite"/>
    </source>
</evidence>
<comment type="subcellular location">
    <subcellularLocation>
        <location evidence="1">Membrane</location>
        <topology evidence="1">Multi-pass membrane protein</topology>
    </subcellularLocation>
</comment>
<evidence type="ECO:0000313" key="15">
    <source>
        <dbReference type="Proteomes" id="UP001180020"/>
    </source>
</evidence>
<accession>A0AAV9E315</accession>
<dbReference type="InterPro" id="IPR036249">
    <property type="entry name" value="Thioredoxin-like_sf"/>
</dbReference>
<keyword evidence="9" id="KW-0862">Zinc</keyword>
<feature type="transmembrane region" description="Helical" evidence="11">
    <location>
        <begin position="144"/>
        <end position="164"/>
    </location>
</feature>
<evidence type="ECO:0000256" key="11">
    <source>
        <dbReference type="SAM" id="Phobius"/>
    </source>
</evidence>
<evidence type="ECO:0000256" key="3">
    <source>
        <dbReference type="ARBA" id="ARBA00022448"/>
    </source>
</evidence>
<evidence type="ECO:0000256" key="1">
    <source>
        <dbReference type="ARBA" id="ARBA00004141"/>
    </source>
</evidence>
<evidence type="ECO:0000256" key="4">
    <source>
        <dbReference type="ARBA" id="ARBA00022692"/>
    </source>
</evidence>
<reference evidence="14" key="2">
    <citation type="submission" date="2023-06" db="EMBL/GenBank/DDBJ databases">
        <authorList>
            <person name="Ma L."/>
            <person name="Liu K.-W."/>
            <person name="Li Z."/>
            <person name="Hsiao Y.-Y."/>
            <person name="Qi Y."/>
            <person name="Fu T."/>
            <person name="Tang G."/>
            <person name="Zhang D."/>
            <person name="Sun W.-H."/>
            <person name="Liu D.-K."/>
            <person name="Li Y."/>
            <person name="Chen G.-Z."/>
            <person name="Liu X.-D."/>
            <person name="Liao X.-Y."/>
            <person name="Jiang Y.-T."/>
            <person name="Yu X."/>
            <person name="Hao Y."/>
            <person name="Huang J."/>
            <person name="Zhao X.-W."/>
            <person name="Ke S."/>
            <person name="Chen Y.-Y."/>
            <person name="Wu W.-L."/>
            <person name="Hsu J.-L."/>
            <person name="Lin Y.-F."/>
            <person name="Huang M.-D."/>
            <person name="Li C.-Y."/>
            <person name="Huang L."/>
            <person name="Wang Z.-W."/>
            <person name="Zhao X."/>
            <person name="Zhong W.-Y."/>
            <person name="Peng D.-H."/>
            <person name="Ahmad S."/>
            <person name="Lan S."/>
            <person name="Zhang J.-S."/>
            <person name="Tsai W.-C."/>
            <person name="Van De Peer Y."/>
            <person name="Liu Z.-J."/>
        </authorList>
    </citation>
    <scope>NUCLEOTIDE SEQUENCE</scope>
    <source>
        <strain evidence="14">CP</strain>
        <tissue evidence="14">Leaves</tissue>
    </source>
</reference>
<keyword evidence="5 11" id="KW-1133">Transmembrane helix</keyword>
<evidence type="ECO:0000256" key="6">
    <source>
        <dbReference type="ARBA" id="ARBA00023065"/>
    </source>
</evidence>
<dbReference type="GO" id="GO:0016020">
    <property type="term" value="C:membrane"/>
    <property type="evidence" value="ECO:0007669"/>
    <property type="project" value="UniProtKB-SubCell"/>
</dbReference>
<evidence type="ECO:0000256" key="8">
    <source>
        <dbReference type="ARBA" id="ARBA00023303"/>
    </source>
</evidence>
<dbReference type="Gene3D" id="3.10.20.90">
    <property type="entry name" value="Phosphatidylinositol 3-kinase Catalytic Subunit, Chain A, domain 1"/>
    <property type="match status" value="1"/>
</dbReference>
<feature type="transmembrane region" description="Helical" evidence="11">
    <location>
        <begin position="61"/>
        <end position="80"/>
    </location>
</feature>
<feature type="domain" description="HIT-type" evidence="13">
    <location>
        <begin position="495"/>
        <end position="527"/>
    </location>
</feature>
<feature type="compositionally biased region" description="Basic and acidic residues" evidence="10">
    <location>
        <begin position="1108"/>
        <end position="1137"/>
    </location>
</feature>
<keyword evidence="9" id="KW-0479">Metal-binding</keyword>
<dbReference type="AlphaFoldDB" id="A0AAV9E315"/>
<dbReference type="Gene3D" id="3.40.30.10">
    <property type="entry name" value="Glutaredoxin"/>
    <property type="match status" value="1"/>
</dbReference>
<evidence type="ECO:0000256" key="2">
    <source>
        <dbReference type="ARBA" id="ARBA00007079"/>
    </source>
</evidence>
<dbReference type="CDD" id="cd01767">
    <property type="entry name" value="UBX"/>
    <property type="match status" value="1"/>
</dbReference>
<evidence type="ECO:0000256" key="5">
    <source>
        <dbReference type="ARBA" id="ARBA00022989"/>
    </source>
</evidence>
<dbReference type="InterPro" id="IPR007529">
    <property type="entry name" value="Znf_HIT"/>
</dbReference>
<dbReference type="SMART" id="SM00594">
    <property type="entry name" value="UAS"/>
    <property type="match status" value="1"/>
</dbReference>
<dbReference type="InterPro" id="IPR020966">
    <property type="entry name" value="ALMT"/>
</dbReference>
<feature type="transmembrane region" description="Helical" evidence="11">
    <location>
        <begin position="92"/>
        <end position="112"/>
    </location>
</feature>
<dbReference type="SMART" id="SM00166">
    <property type="entry name" value="UBX"/>
    <property type="match status" value="1"/>
</dbReference>
<keyword evidence="9" id="KW-0863">Zinc-finger</keyword>
<dbReference type="Pfam" id="PF00789">
    <property type="entry name" value="UBX"/>
    <property type="match status" value="1"/>
</dbReference>
<dbReference type="PROSITE" id="PS50033">
    <property type="entry name" value="UBX"/>
    <property type="match status" value="1"/>
</dbReference>
<protein>
    <submittedName>
        <fullName evidence="14">Aluminum-activated malate transporter 10</fullName>
    </submittedName>
</protein>
<keyword evidence="3" id="KW-0813">Transport</keyword>
<evidence type="ECO:0000256" key="7">
    <source>
        <dbReference type="ARBA" id="ARBA00023136"/>
    </source>
</evidence>
<dbReference type="SUPFAM" id="SSF144232">
    <property type="entry name" value="HIT/MYND zinc finger-like"/>
    <property type="match status" value="1"/>
</dbReference>
<dbReference type="EMBL" id="JAUJYO010000010">
    <property type="protein sequence ID" value="KAK1306442.1"/>
    <property type="molecule type" value="Genomic_DNA"/>
</dbReference>
<dbReference type="InterPro" id="IPR001012">
    <property type="entry name" value="UBX_dom"/>
</dbReference>
<dbReference type="InterPro" id="IPR006577">
    <property type="entry name" value="UAS"/>
</dbReference>
<dbReference type="Pfam" id="PF11744">
    <property type="entry name" value="ALMT"/>
    <property type="match status" value="1"/>
</dbReference>
<keyword evidence="7 11" id="KW-0472">Membrane</keyword>
<feature type="transmembrane region" description="Helical" evidence="11">
    <location>
        <begin position="171"/>
        <end position="191"/>
    </location>
</feature>
<comment type="similarity">
    <text evidence="2">Belongs to the aromatic acid exporter (TC 2.A.85) family.</text>
</comment>
<dbReference type="GO" id="GO:0015743">
    <property type="term" value="P:malate transport"/>
    <property type="evidence" value="ECO:0007669"/>
    <property type="project" value="InterPro"/>
</dbReference>
<evidence type="ECO:0000256" key="9">
    <source>
        <dbReference type="PROSITE-ProRule" id="PRU00453"/>
    </source>
</evidence>
<gene>
    <name evidence="14" type="primary">ALMT10</name>
    <name evidence="14" type="ORF">QJS10_CPA10g00632</name>
</gene>
<feature type="domain" description="UBX" evidence="12">
    <location>
        <begin position="1171"/>
        <end position="1249"/>
    </location>
</feature>
<feature type="transmembrane region" description="Helical" evidence="11">
    <location>
        <begin position="203"/>
        <end position="225"/>
    </location>
</feature>
<keyword evidence="6" id="KW-0406">Ion transport</keyword>
<dbReference type="Pfam" id="PF04438">
    <property type="entry name" value="zf-HIT"/>
    <property type="match status" value="1"/>
</dbReference>
<dbReference type="PROSITE" id="PS51083">
    <property type="entry name" value="ZF_HIT"/>
    <property type="match status" value="1"/>
</dbReference>
<dbReference type="GO" id="GO:0008270">
    <property type="term" value="F:zinc ion binding"/>
    <property type="evidence" value="ECO:0007669"/>
    <property type="project" value="UniProtKB-UniRule"/>
</dbReference>
<proteinExistence type="inferred from homology"/>
<dbReference type="SUPFAM" id="SSF52833">
    <property type="entry name" value="Thioredoxin-like"/>
    <property type="match status" value="1"/>
</dbReference>
<dbReference type="PANTHER" id="PTHR31086">
    <property type="entry name" value="ALUMINUM-ACTIVATED MALATE TRANSPORTER 10"/>
    <property type="match status" value="1"/>
</dbReference>
<feature type="region of interest" description="Disordered" evidence="10">
    <location>
        <begin position="394"/>
        <end position="413"/>
    </location>
</feature>
<feature type="region of interest" description="Disordered" evidence="10">
    <location>
        <begin position="1107"/>
        <end position="1137"/>
    </location>
</feature>
<comment type="caution">
    <text evidence="14">The sequence shown here is derived from an EMBL/GenBank/DDBJ whole genome shotgun (WGS) entry which is preliminary data.</text>
</comment>
<dbReference type="Gene3D" id="3.30.60.190">
    <property type="match status" value="1"/>
</dbReference>
<evidence type="ECO:0000259" key="12">
    <source>
        <dbReference type="PROSITE" id="PS50033"/>
    </source>
</evidence>
<keyword evidence="8" id="KW-0407">Ion channel</keyword>
<name>A0AAV9E315_ACOCL</name>
<evidence type="ECO:0000259" key="13">
    <source>
        <dbReference type="PROSITE" id="PS51083"/>
    </source>
</evidence>
<sequence>MSRGLEWRLTIPDGSSVKLLPDSSVIQSVWTTFLSLFSALKSKSTKFFKKAWKTGVDEPKKFIHCLKVGMCLSMVSLFYYTRPLYDGVGGNAMWAVMTVVVVLEYTVGGTLYKGFNRATATLLAGSLGVGIHLLASKAGDQGEAIIRGASVFLLASAATFSRFIPEVKSRFDYGVLIFILTFSLVSVSGYRVDKLFDLAQQRLSTIAIGTSMCILISILVFPVWAGTDLHHLIIRNMDKLAESLDGCVSTYFDGGIGKSEEEPCKKAQGYKCVLNSKASEESLANLARWEPGHGCFGFRYPWRQYLKIGTAMRHCACCLEALNGCINSDIQAPEFIKKRLSNGCMKLSSHSTDVLKELSNIIKSMEKSSNIDSLLGDMSAAVEDLQNTLRSLTNETLATPPPPSVESTENQGKPDAAMTNVPLMDILPVVTIASLLIEIAARIEDITDTVDDLAAMADFKATKTSRAKSRLCRRNGKHEGTPRGLIGDIVSTSFGHLCQKQFSQYTCPRCNCRYCSLPCYKRHSLRCTESFMQENVVEEMQMLRPEDETKRRMLEILKRFHSEEGMEEDRDFEDAILPVLMEQKTAELIARREVSESKSASERRLSISPASSETIRWHHDDSTLSEETIQKFLSGDEVHLEDLSPDEIKLFQRAVASGELSKLIEPWEPWWLNPSAKTLSLSQDGASLIRPIQDQETSTSSPATTPEAQLISIPAGPESPLPPLHKLINNEPSPLLPIHLVDLLYTYCFTLRLYNGDWHCDPAGACMDVLILSVVLGDSGQPETVSEAVSGCMERACSPAYRHAGGLHFRLGLIDDVSGWEALKSERGRESKRVGGASKLKLAERKVYFMMCWVHEQPNEVWLSLAGVVGVEKAALEEGNKPVKRACEGVSMASKVLIEEGVEDPPPRDIDGVPQPPGLVWKIVTLPVSVISGGLGLISGTINLGLWFAGGVISHSSRLLGFGVPADGRVDAPSSSTGRLITHPDTPRFCSGSLCSEAVAAFLNENFVAWGGSIRSSEGFKMSNSFKASRFPFCAVVMATNAANDRVALIQQIEGPKSPEEMLSILQQVVEQTAPVLVTARVEAEERMYNLRLREEQDAAYRAALETDQARERQRKEEQERLEREAAEEERKREEEEELRRKAALEAAEKEAALARRRQEKAMALGIEPEKGPNVTQVLVRFPNGERKGRRFDSPATVQSLYDYVDSLDCLDAESYTLVGSFPRVVYGPDKLTLTLMEAGLHPQASLFVEIVS</sequence>
<dbReference type="Proteomes" id="UP001180020">
    <property type="component" value="Unassembled WGS sequence"/>
</dbReference>
<keyword evidence="15" id="KW-1185">Reference proteome</keyword>